<keyword evidence="4" id="KW-0472">Membrane</keyword>
<dbReference type="AlphaFoldDB" id="H2AY49"/>
<dbReference type="KEGG" id="kaf:KAFR_0G02680"/>
<evidence type="ECO:0000313" key="7">
    <source>
        <dbReference type="EMBL" id="CCF59299.1"/>
    </source>
</evidence>
<dbReference type="RefSeq" id="XP_003958434.1">
    <property type="nucleotide sequence ID" value="XM_003958385.1"/>
</dbReference>
<keyword evidence="4" id="KW-1133">Transmembrane helix</keyword>
<feature type="transmembrane region" description="Helical" evidence="4">
    <location>
        <begin position="33"/>
        <end position="52"/>
    </location>
</feature>
<dbReference type="GeneID" id="13887278"/>
<dbReference type="Pfam" id="PF02678">
    <property type="entry name" value="Pirin"/>
    <property type="match status" value="1"/>
</dbReference>
<dbReference type="Proteomes" id="UP000005220">
    <property type="component" value="Chromosome 7"/>
</dbReference>
<evidence type="ECO:0000259" key="6">
    <source>
        <dbReference type="Pfam" id="PF05726"/>
    </source>
</evidence>
<dbReference type="Gene3D" id="2.60.120.10">
    <property type="entry name" value="Jelly Rolls"/>
    <property type="match status" value="2"/>
</dbReference>
<dbReference type="Pfam" id="PF05726">
    <property type="entry name" value="Pirin_C"/>
    <property type="match status" value="1"/>
</dbReference>
<dbReference type="eggNOG" id="ENOG502QQ5A">
    <property type="taxonomic scope" value="Eukaryota"/>
</dbReference>
<feature type="compositionally biased region" description="Polar residues" evidence="3">
    <location>
        <begin position="1"/>
        <end position="18"/>
    </location>
</feature>
<dbReference type="InterPro" id="IPR008778">
    <property type="entry name" value="Pirin_C_dom"/>
</dbReference>
<dbReference type="PANTHER" id="PTHR13903:SF8">
    <property type="entry name" value="PIRIN"/>
    <property type="match status" value="1"/>
</dbReference>
<dbReference type="CDD" id="cd02909">
    <property type="entry name" value="cupin_pirin_N"/>
    <property type="match status" value="1"/>
</dbReference>
<name>H2AY49_KAZAF</name>
<organism evidence="7 8">
    <name type="scientific">Kazachstania africana (strain ATCC 22294 / BCRC 22015 / CBS 2517 / CECT 1963 / NBRC 1671 / NRRL Y-8276)</name>
    <name type="common">Yeast</name>
    <name type="synonym">Kluyveromyces africanus</name>
    <dbReference type="NCBI Taxonomy" id="1071382"/>
    <lineage>
        <taxon>Eukaryota</taxon>
        <taxon>Fungi</taxon>
        <taxon>Dikarya</taxon>
        <taxon>Ascomycota</taxon>
        <taxon>Saccharomycotina</taxon>
        <taxon>Saccharomycetes</taxon>
        <taxon>Saccharomycetales</taxon>
        <taxon>Saccharomycetaceae</taxon>
        <taxon>Kazachstania</taxon>
    </lineage>
</organism>
<evidence type="ECO:0000256" key="1">
    <source>
        <dbReference type="ARBA" id="ARBA00008416"/>
    </source>
</evidence>
<dbReference type="CDD" id="cd02247">
    <property type="entry name" value="cupin_pirin_C"/>
    <property type="match status" value="1"/>
</dbReference>
<evidence type="ECO:0000256" key="2">
    <source>
        <dbReference type="RuleBase" id="RU003457"/>
    </source>
</evidence>
<dbReference type="InParanoid" id="H2AY49"/>
<dbReference type="EMBL" id="HE650827">
    <property type="protein sequence ID" value="CCF59299.1"/>
    <property type="molecule type" value="Genomic_DNA"/>
</dbReference>
<proteinExistence type="inferred from homology"/>
<gene>
    <name evidence="7" type="primary">KAFR0G02680</name>
    <name evidence="7" type="ORF">KAFR_0G02680</name>
</gene>
<keyword evidence="4" id="KW-0812">Transmembrane</keyword>
<evidence type="ECO:0000256" key="3">
    <source>
        <dbReference type="SAM" id="MobiDB-lite"/>
    </source>
</evidence>
<dbReference type="OrthoDB" id="198735at2759"/>
<accession>H2AY49</accession>
<dbReference type="SUPFAM" id="SSF51182">
    <property type="entry name" value="RmlC-like cupins"/>
    <property type="match status" value="1"/>
</dbReference>
<evidence type="ECO:0008006" key="9">
    <source>
        <dbReference type="Google" id="ProtNLM"/>
    </source>
</evidence>
<feature type="domain" description="Pirin N-terminal" evidence="5">
    <location>
        <begin position="102"/>
        <end position="200"/>
    </location>
</feature>
<evidence type="ECO:0000259" key="5">
    <source>
        <dbReference type="Pfam" id="PF02678"/>
    </source>
</evidence>
<sequence>MSSPATENTSIRKNPNTRANKRRANQNVYNAKYTIFGVIGLLACFVFQKIVLEPRRIKWGLEDFRQNNFNEEKQEDEMSRIIHQRSIINHFIPNETFEGDGARVKRSIGSHEQRRFAPFLMLDDFDVTPPAGFPDHPHHGQETITYVLSGMIAHEDFTGLNGILSPGDLQFMTAGRGIVHSEIPVTMENGGSCRGLQLWVDLPQDLKTIEPRYRNLRAADIPIAMPYENLKVYVISGKSYDVESLNDLAYTPVHLYHFVTIKAGTPFIQEFPKDFNVFLYVIKGAVLINEKIFKENTAIFFDVDGESIEGQFATDDSEFVLVGGEILNQPVVQQGPFVETDKQKLMQVFDDFESYRNGFERAENWESNIRKGIKEAEARELRT</sequence>
<reference evidence="7 8" key="1">
    <citation type="journal article" date="2011" name="Proc. Natl. Acad. Sci. U.S.A.">
        <title>Evolutionary erosion of yeast sex chromosomes by mating-type switching accidents.</title>
        <authorList>
            <person name="Gordon J.L."/>
            <person name="Armisen D."/>
            <person name="Proux-Wera E."/>
            <person name="Oheigeartaigh S.S."/>
            <person name="Byrne K.P."/>
            <person name="Wolfe K.H."/>
        </authorList>
    </citation>
    <scope>NUCLEOTIDE SEQUENCE [LARGE SCALE GENOMIC DNA]</scope>
    <source>
        <strain evidence="8">ATCC 22294 / BCRC 22015 / CBS 2517 / CECT 1963 / NBRC 1671 / NRRL Y-8276</strain>
    </source>
</reference>
<keyword evidence="8" id="KW-1185">Reference proteome</keyword>
<dbReference type="InterPro" id="IPR012093">
    <property type="entry name" value="Pirin"/>
</dbReference>
<dbReference type="InterPro" id="IPR003829">
    <property type="entry name" value="Pirin_N_dom"/>
</dbReference>
<comment type="similarity">
    <text evidence="1 2">Belongs to the pirin family.</text>
</comment>
<evidence type="ECO:0000256" key="4">
    <source>
        <dbReference type="SAM" id="Phobius"/>
    </source>
</evidence>
<dbReference type="HOGENOM" id="CLU_045717_0_1_1"/>
<feature type="region of interest" description="Disordered" evidence="3">
    <location>
        <begin position="1"/>
        <end position="23"/>
    </location>
</feature>
<feature type="domain" description="Pirin C-terminal" evidence="6">
    <location>
        <begin position="259"/>
        <end position="357"/>
    </location>
</feature>
<protein>
    <recommendedName>
        <fullName evidence="9">Pirin N-terminal domain-containing protein</fullName>
    </recommendedName>
</protein>
<dbReference type="InterPro" id="IPR011051">
    <property type="entry name" value="RmlC_Cupin_sf"/>
</dbReference>
<dbReference type="InterPro" id="IPR014710">
    <property type="entry name" value="RmlC-like_jellyroll"/>
</dbReference>
<evidence type="ECO:0000313" key="8">
    <source>
        <dbReference type="Proteomes" id="UP000005220"/>
    </source>
</evidence>
<dbReference type="PANTHER" id="PTHR13903">
    <property type="entry name" value="PIRIN-RELATED"/>
    <property type="match status" value="1"/>
</dbReference>